<protein>
    <submittedName>
        <fullName evidence="1">Uncharacterized protein</fullName>
    </submittedName>
</protein>
<name>A0AA89BR99_PINIB</name>
<evidence type="ECO:0000313" key="1">
    <source>
        <dbReference type="EMBL" id="KAK3088106.1"/>
    </source>
</evidence>
<evidence type="ECO:0000313" key="2">
    <source>
        <dbReference type="Proteomes" id="UP001186944"/>
    </source>
</evidence>
<dbReference type="Proteomes" id="UP001186944">
    <property type="component" value="Unassembled WGS sequence"/>
</dbReference>
<sequence>MSRRELVEYNNTYKTFIPRAPAFRVFSAAKIKEIIERLSDKQKVSQKQRAPAPVMYRQLSFVEVQDLNARVNQPTMSSKLRAEIQGRKTPITQINLSCERCRKPPSVRFFPGCYRSFTTMY</sequence>
<proteinExistence type="predicted"/>
<keyword evidence="2" id="KW-1185">Reference proteome</keyword>
<dbReference type="AlphaFoldDB" id="A0AA89BR99"/>
<organism evidence="1 2">
    <name type="scientific">Pinctada imbricata</name>
    <name type="common">Atlantic pearl-oyster</name>
    <name type="synonym">Pinctada martensii</name>
    <dbReference type="NCBI Taxonomy" id="66713"/>
    <lineage>
        <taxon>Eukaryota</taxon>
        <taxon>Metazoa</taxon>
        <taxon>Spiralia</taxon>
        <taxon>Lophotrochozoa</taxon>
        <taxon>Mollusca</taxon>
        <taxon>Bivalvia</taxon>
        <taxon>Autobranchia</taxon>
        <taxon>Pteriomorphia</taxon>
        <taxon>Pterioida</taxon>
        <taxon>Pterioidea</taxon>
        <taxon>Pteriidae</taxon>
        <taxon>Pinctada</taxon>
    </lineage>
</organism>
<comment type="caution">
    <text evidence="1">The sequence shown here is derived from an EMBL/GenBank/DDBJ whole genome shotgun (WGS) entry which is preliminary data.</text>
</comment>
<accession>A0AA89BR99</accession>
<dbReference type="EMBL" id="VSWD01000011">
    <property type="protein sequence ID" value="KAK3088106.1"/>
    <property type="molecule type" value="Genomic_DNA"/>
</dbReference>
<reference evidence="1" key="1">
    <citation type="submission" date="2019-08" db="EMBL/GenBank/DDBJ databases">
        <title>The improved chromosome-level genome for the pearl oyster Pinctada fucata martensii using PacBio sequencing and Hi-C.</title>
        <authorList>
            <person name="Zheng Z."/>
        </authorList>
    </citation>
    <scope>NUCLEOTIDE SEQUENCE</scope>
    <source>
        <strain evidence="1">ZZ-2019</strain>
        <tissue evidence="1">Adductor muscle</tissue>
    </source>
</reference>
<gene>
    <name evidence="1" type="ORF">FSP39_014745</name>
</gene>